<evidence type="ECO:0000256" key="1">
    <source>
        <dbReference type="SAM" id="MobiDB-lite"/>
    </source>
</evidence>
<name>A0AAJ0ZFG9_9PSED</name>
<dbReference type="Proteomes" id="UP000787568">
    <property type="component" value="Unassembled WGS sequence"/>
</dbReference>
<proteinExistence type="predicted"/>
<evidence type="ECO:0000313" key="2">
    <source>
        <dbReference type="EMBL" id="MBU4631531.1"/>
    </source>
</evidence>
<dbReference type="RefSeq" id="WP_216309732.1">
    <property type="nucleotide sequence ID" value="NZ_JAEEFW010000001.1"/>
</dbReference>
<sequence>MNSTHQRFQIRACRKFALEQNQRLFNQARALNAQAYALLEDACLDIETFEQYRRLRNKAEAKLREAIEHLRLVNQEFAELETRPRSTPDSDPAILQHTGR</sequence>
<organism evidence="2 3">
    <name type="scientific">Pseudomonas chlororaphis subsp. aurantiaca</name>
    <dbReference type="NCBI Taxonomy" id="86192"/>
    <lineage>
        <taxon>Bacteria</taxon>
        <taxon>Pseudomonadati</taxon>
        <taxon>Pseudomonadota</taxon>
        <taxon>Gammaproteobacteria</taxon>
        <taxon>Pseudomonadales</taxon>
        <taxon>Pseudomonadaceae</taxon>
        <taxon>Pseudomonas</taxon>
    </lineage>
</organism>
<evidence type="ECO:0000313" key="3">
    <source>
        <dbReference type="Proteomes" id="UP000787568"/>
    </source>
</evidence>
<dbReference type="EMBL" id="JAEEFW010000001">
    <property type="protein sequence ID" value="MBU4631531.1"/>
    <property type="molecule type" value="Genomic_DNA"/>
</dbReference>
<protein>
    <submittedName>
        <fullName evidence="2">Uncharacterized protein</fullName>
    </submittedName>
</protein>
<gene>
    <name evidence="2" type="ORF">I8747_01765</name>
</gene>
<accession>A0AAJ0ZFG9</accession>
<comment type="caution">
    <text evidence="2">The sequence shown here is derived from an EMBL/GenBank/DDBJ whole genome shotgun (WGS) entry which is preliminary data.</text>
</comment>
<feature type="region of interest" description="Disordered" evidence="1">
    <location>
        <begin position="79"/>
        <end position="100"/>
    </location>
</feature>
<reference evidence="2" key="1">
    <citation type="submission" date="2020-12" db="EMBL/GenBank/DDBJ databases">
        <title>Generalized mutagenesis with transposon Tn5. A laboratory procedure for the identification of genes responsible for a bacterial phenotype and its regulation, illustrated with phenazine production in Pseudomonas chlororaphis.</title>
        <authorList>
            <person name="Muzio F."/>
            <person name="Sobrero P."/>
            <person name="Agaras B."/>
            <person name="Valverde C."/>
        </authorList>
    </citation>
    <scope>NUCLEOTIDE SEQUENCE</scope>
    <source>
        <strain evidence="2">SMMP3</strain>
    </source>
</reference>
<dbReference type="AlphaFoldDB" id="A0AAJ0ZFG9"/>